<keyword evidence="3" id="KW-1185">Reference proteome</keyword>
<dbReference type="AlphaFoldDB" id="A0A317F546"/>
<dbReference type="EMBL" id="QGNA01000009">
    <property type="protein sequence ID" value="PWS33985.1"/>
    <property type="molecule type" value="Genomic_DNA"/>
</dbReference>
<gene>
    <name evidence="2" type="ORF">DFH01_26980</name>
</gene>
<dbReference type="RefSeq" id="WP_109873646.1">
    <property type="nucleotide sequence ID" value="NZ_QGNA01000009.1"/>
</dbReference>
<evidence type="ECO:0000256" key="1">
    <source>
        <dbReference type="SAM" id="Phobius"/>
    </source>
</evidence>
<comment type="caution">
    <text evidence="2">The sequence shown here is derived from an EMBL/GenBank/DDBJ whole genome shotgun (WGS) entry which is preliminary data.</text>
</comment>
<dbReference type="OrthoDB" id="5186924at2"/>
<feature type="transmembrane region" description="Helical" evidence="1">
    <location>
        <begin position="44"/>
        <end position="62"/>
    </location>
</feature>
<organism evidence="2 3">
    <name type="scientific">Falsiroseomonas bella</name>
    <dbReference type="NCBI Taxonomy" id="2184016"/>
    <lineage>
        <taxon>Bacteria</taxon>
        <taxon>Pseudomonadati</taxon>
        <taxon>Pseudomonadota</taxon>
        <taxon>Alphaproteobacteria</taxon>
        <taxon>Acetobacterales</taxon>
        <taxon>Roseomonadaceae</taxon>
        <taxon>Falsiroseomonas</taxon>
    </lineage>
</organism>
<proteinExistence type="predicted"/>
<evidence type="ECO:0000313" key="3">
    <source>
        <dbReference type="Proteomes" id="UP000245765"/>
    </source>
</evidence>
<feature type="transmembrane region" description="Helical" evidence="1">
    <location>
        <begin position="74"/>
        <end position="93"/>
    </location>
</feature>
<feature type="transmembrane region" description="Helical" evidence="1">
    <location>
        <begin position="105"/>
        <end position="122"/>
    </location>
</feature>
<accession>A0A317F546</accession>
<feature type="transmembrane region" description="Helical" evidence="1">
    <location>
        <begin position="134"/>
        <end position="158"/>
    </location>
</feature>
<evidence type="ECO:0008006" key="4">
    <source>
        <dbReference type="Google" id="ProtNLM"/>
    </source>
</evidence>
<dbReference type="Proteomes" id="UP000245765">
    <property type="component" value="Unassembled WGS sequence"/>
</dbReference>
<reference evidence="3" key="1">
    <citation type="submission" date="2018-05" db="EMBL/GenBank/DDBJ databases">
        <authorList>
            <person name="Du Z."/>
            <person name="Wang X."/>
        </authorList>
    </citation>
    <scope>NUCLEOTIDE SEQUENCE [LARGE SCALE GENOMIC DNA]</scope>
    <source>
        <strain evidence="3">CQN31</strain>
    </source>
</reference>
<protein>
    <recommendedName>
        <fullName evidence="4">Tripartite tricarboxylate transporter TctB family protein</fullName>
    </recommendedName>
</protein>
<sequence>MRLNTKNLISGGIFILVAVIGLWLNTDHTLGSARRMGPGYMPMLSFGLLGVLGAIVFLGGLFNGPDPLARWTRLEVMAVPLGIVAFFAGYFIADATGLFTGWYPLGWGAFAGCLALSVAPGWRPIGLVHAGLAVFGLMLEQFGLIASITTMCIVAAFADPTHRVKGVIGMIIFLCVLCWLVFIYELDIRVPVWPVFLTQ</sequence>
<feature type="transmembrane region" description="Helical" evidence="1">
    <location>
        <begin position="164"/>
        <end position="184"/>
    </location>
</feature>
<evidence type="ECO:0000313" key="2">
    <source>
        <dbReference type="EMBL" id="PWS33985.1"/>
    </source>
</evidence>
<feature type="transmembrane region" description="Helical" evidence="1">
    <location>
        <begin position="7"/>
        <end position="24"/>
    </location>
</feature>
<keyword evidence="1" id="KW-0812">Transmembrane</keyword>
<keyword evidence="1" id="KW-0472">Membrane</keyword>
<name>A0A317F546_9PROT</name>
<keyword evidence="1" id="KW-1133">Transmembrane helix</keyword>